<dbReference type="InterPro" id="IPR023296">
    <property type="entry name" value="Glyco_hydro_beta-prop_sf"/>
</dbReference>
<dbReference type="Gene3D" id="2.115.10.20">
    <property type="entry name" value="Glycosyl hydrolase domain, family 43"/>
    <property type="match status" value="1"/>
</dbReference>
<dbReference type="SUPFAM" id="SSF75005">
    <property type="entry name" value="Arabinanase/levansucrase/invertase"/>
    <property type="match status" value="1"/>
</dbReference>
<dbReference type="EMBL" id="JBHTLX010000005">
    <property type="protein sequence ID" value="MFD1246996.1"/>
    <property type="molecule type" value="Genomic_DNA"/>
</dbReference>
<proteinExistence type="predicted"/>
<accession>A0ABW3VVB2</accession>
<gene>
    <name evidence="2" type="ORF">ACFQ3F_04275</name>
</gene>
<feature type="compositionally biased region" description="Low complexity" evidence="1">
    <location>
        <begin position="29"/>
        <end position="40"/>
    </location>
</feature>
<evidence type="ECO:0000313" key="3">
    <source>
        <dbReference type="Proteomes" id="UP001597229"/>
    </source>
</evidence>
<sequence length="508" mass="53497">MAGAEVPGLLGRRALLAAVAAGMTAAACDDRSAAPSRSTPDPTPAPSPSASPSATAVQPRHSLLETSFREIARFHPIQVVAPGFVLASASRVGTREEHHPAHLPAPFLGVEVDVAPGTGTVTAGLADAAGTTALRARLDLDAGTVALELVVEGRSTILATGRPRLPGGALTLGLAVCENRATVLVRPRGGGWRALLSSHDPIAARLDLRVPATLARLGFAWGGRAARAARGGLFGMTGLRDPHLVQHADGTPYVEGGRVFLTWTCAGAGDFTQAHWGVFALDPDRPTALEQVAQLYVRRDGLLLGDHAGQLVRDGDRWLVANTSWGDFDGSGVHVRHTTSDADLLHGVHVLATEPAALATDLSTWDPSFTRIDGAWSVAYVESPSQSPFDFHPALARTTGPDPFEGLAKVGADLTRHQTEGPLLVHDRDRWLVLASDGDARQYVAYDLAMRRVGRIDAPYGSNIPHPQAILRPDGRWIVVTFDATNPFSAVLGYGGHGDVVVYAEGVP</sequence>
<reference evidence="3" key="1">
    <citation type="journal article" date="2019" name="Int. J. Syst. Evol. Microbiol.">
        <title>The Global Catalogue of Microorganisms (GCM) 10K type strain sequencing project: providing services to taxonomists for standard genome sequencing and annotation.</title>
        <authorList>
            <consortium name="The Broad Institute Genomics Platform"/>
            <consortium name="The Broad Institute Genome Sequencing Center for Infectious Disease"/>
            <person name="Wu L."/>
            <person name="Ma J."/>
        </authorList>
    </citation>
    <scope>NUCLEOTIDE SEQUENCE [LARGE SCALE GENOMIC DNA]</scope>
    <source>
        <strain evidence="3">CCUG 52478</strain>
    </source>
</reference>
<name>A0ABW3VVB2_9ACTN</name>
<organism evidence="2 3">
    <name type="scientific">Nocardioides ginsengisoli</name>
    <dbReference type="NCBI Taxonomy" id="363868"/>
    <lineage>
        <taxon>Bacteria</taxon>
        <taxon>Bacillati</taxon>
        <taxon>Actinomycetota</taxon>
        <taxon>Actinomycetes</taxon>
        <taxon>Propionibacteriales</taxon>
        <taxon>Nocardioidaceae</taxon>
        <taxon>Nocardioides</taxon>
    </lineage>
</organism>
<dbReference type="RefSeq" id="WP_367917532.1">
    <property type="nucleotide sequence ID" value="NZ_BAABAC010000005.1"/>
</dbReference>
<dbReference type="Proteomes" id="UP001597229">
    <property type="component" value="Unassembled WGS sequence"/>
</dbReference>
<protein>
    <submittedName>
        <fullName evidence="2">Uncharacterized protein</fullName>
    </submittedName>
</protein>
<evidence type="ECO:0000256" key="1">
    <source>
        <dbReference type="SAM" id="MobiDB-lite"/>
    </source>
</evidence>
<feature type="region of interest" description="Disordered" evidence="1">
    <location>
        <begin position="29"/>
        <end position="58"/>
    </location>
</feature>
<evidence type="ECO:0000313" key="2">
    <source>
        <dbReference type="EMBL" id="MFD1246996.1"/>
    </source>
</evidence>
<keyword evidence="3" id="KW-1185">Reference proteome</keyword>
<comment type="caution">
    <text evidence="2">The sequence shown here is derived from an EMBL/GenBank/DDBJ whole genome shotgun (WGS) entry which is preliminary data.</text>
</comment>